<reference evidence="1 2" key="1">
    <citation type="submission" date="2019-05" db="EMBL/GenBank/DDBJ databases">
        <title>Another draft genome of Portunus trituberculatus and its Hox gene families provides insights of decapod evolution.</title>
        <authorList>
            <person name="Jeong J.-H."/>
            <person name="Song I."/>
            <person name="Kim S."/>
            <person name="Choi T."/>
            <person name="Kim D."/>
            <person name="Ryu S."/>
            <person name="Kim W."/>
        </authorList>
    </citation>
    <scope>NUCLEOTIDE SEQUENCE [LARGE SCALE GENOMIC DNA]</scope>
    <source>
        <tissue evidence="1">Muscle</tissue>
    </source>
</reference>
<protein>
    <submittedName>
        <fullName evidence="1">Uncharacterized protein</fullName>
    </submittedName>
</protein>
<sequence>MVRDAEEVIPNYLYHCNAQDPR</sequence>
<accession>A0A5B7IGK8</accession>
<gene>
    <name evidence="1" type="ORF">E2C01_077661</name>
</gene>
<evidence type="ECO:0000313" key="1">
    <source>
        <dbReference type="EMBL" id="MPC82972.1"/>
    </source>
</evidence>
<comment type="caution">
    <text evidence="1">The sequence shown here is derived from an EMBL/GenBank/DDBJ whole genome shotgun (WGS) entry which is preliminary data.</text>
</comment>
<dbReference type="AlphaFoldDB" id="A0A5B7IGK8"/>
<organism evidence="1 2">
    <name type="scientific">Portunus trituberculatus</name>
    <name type="common">Swimming crab</name>
    <name type="synonym">Neptunus trituberculatus</name>
    <dbReference type="NCBI Taxonomy" id="210409"/>
    <lineage>
        <taxon>Eukaryota</taxon>
        <taxon>Metazoa</taxon>
        <taxon>Ecdysozoa</taxon>
        <taxon>Arthropoda</taxon>
        <taxon>Crustacea</taxon>
        <taxon>Multicrustacea</taxon>
        <taxon>Malacostraca</taxon>
        <taxon>Eumalacostraca</taxon>
        <taxon>Eucarida</taxon>
        <taxon>Decapoda</taxon>
        <taxon>Pleocyemata</taxon>
        <taxon>Brachyura</taxon>
        <taxon>Eubrachyura</taxon>
        <taxon>Portunoidea</taxon>
        <taxon>Portunidae</taxon>
        <taxon>Portuninae</taxon>
        <taxon>Portunus</taxon>
    </lineage>
</organism>
<evidence type="ECO:0000313" key="2">
    <source>
        <dbReference type="Proteomes" id="UP000324222"/>
    </source>
</evidence>
<dbReference type="Proteomes" id="UP000324222">
    <property type="component" value="Unassembled WGS sequence"/>
</dbReference>
<dbReference type="EMBL" id="VSRR010061176">
    <property type="protein sequence ID" value="MPC82972.1"/>
    <property type="molecule type" value="Genomic_DNA"/>
</dbReference>
<proteinExistence type="predicted"/>
<keyword evidence="2" id="KW-1185">Reference proteome</keyword>
<name>A0A5B7IGK8_PORTR</name>